<gene>
    <name evidence="8" type="primary">cysC</name>
    <name evidence="8" type="ORF">ACFFUQ_04825</name>
</gene>
<dbReference type="InterPro" id="IPR059117">
    <property type="entry name" value="APS_kinase_dom"/>
</dbReference>
<evidence type="ECO:0000256" key="5">
    <source>
        <dbReference type="ARBA" id="ARBA00022840"/>
    </source>
</evidence>
<keyword evidence="4 6" id="KW-0547">Nucleotide-binding</keyword>
<dbReference type="NCBIfam" id="TIGR00455">
    <property type="entry name" value="apsK"/>
    <property type="match status" value="1"/>
</dbReference>
<keyword evidence="5 6" id="KW-0067">ATP-binding</keyword>
<dbReference type="CDD" id="cd02027">
    <property type="entry name" value="APSK"/>
    <property type="match status" value="1"/>
</dbReference>
<comment type="function">
    <text evidence="6">Catalyzes the synthesis of activated sulfate.</text>
</comment>
<protein>
    <recommendedName>
        <fullName evidence="2 6">Adenylyl-sulfate kinase</fullName>
        <ecNumber evidence="2 6">2.7.1.25</ecNumber>
    </recommendedName>
</protein>
<evidence type="ECO:0000259" key="7">
    <source>
        <dbReference type="Pfam" id="PF01583"/>
    </source>
</evidence>
<comment type="similarity">
    <text evidence="6">Belongs to the APS kinase family.</text>
</comment>
<keyword evidence="6 8" id="KW-0418">Kinase</keyword>
<sequence>MILIQFTGLSGSGKTTLAENVGSLLLEKGYKVEIIDGDIYRKTLCKDLGFSRNDRCENVRRLFNVGQEFIKSEVIVLMSVINPYEDLRNEIGQHEFVKTVFLDSSIANLIKRDPKGLYKKALLPDSDSNKIRNFTGISDVYEIPLNADLTIKTDSESVTVSTNKLYCFIVDNII</sequence>
<reference evidence="8 9" key="1">
    <citation type="submission" date="2024-09" db="EMBL/GenBank/DDBJ databases">
        <authorList>
            <person name="Sun Q."/>
            <person name="Mori K."/>
        </authorList>
    </citation>
    <scope>NUCLEOTIDE SEQUENCE [LARGE SCALE GENOMIC DNA]</scope>
    <source>
        <strain evidence="8 9">CECT 7908</strain>
    </source>
</reference>
<dbReference type="InterPro" id="IPR002891">
    <property type="entry name" value="APS"/>
</dbReference>
<comment type="pathway">
    <text evidence="6">Sulfur metabolism; hydrogen sulfide biosynthesis; sulfite from sulfate: step 2/3.</text>
</comment>
<comment type="caution">
    <text evidence="8">The sequence shown here is derived from an EMBL/GenBank/DDBJ whole genome shotgun (WGS) entry which is preliminary data.</text>
</comment>
<evidence type="ECO:0000313" key="8">
    <source>
        <dbReference type="EMBL" id="MFB9063338.1"/>
    </source>
</evidence>
<dbReference type="Pfam" id="PF01583">
    <property type="entry name" value="APS_kinase"/>
    <property type="match status" value="1"/>
</dbReference>
<dbReference type="GO" id="GO:0004020">
    <property type="term" value="F:adenylylsulfate kinase activity"/>
    <property type="evidence" value="ECO:0007669"/>
    <property type="project" value="UniProtKB-EC"/>
</dbReference>
<dbReference type="PANTHER" id="PTHR42700">
    <property type="entry name" value="SULFATE ADENYLYLTRANSFERASE"/>
    <property type="match status" value="1"/>
</dbReference>
<keyword evidence="3 6" id="KW-0808">Transferase</keyword>
<dbReference type="RefSeq" id="WP_290266261.1">
    <property type="nucleotide sequence ID" value="NZ_JAUFQQ010000005.1"/>
</dbReference>
<evidence type="ECO:0000256" key="6">
    <source>
        <dbReference type="RuleBase" id="RU004347"/>
    </source>
</evidence>
<organism evidence="8 9">
    <name type="scientific">Flavobacterium branchiarum</name>
    <dbReference type="NCBI Taxonomy" id="1114870"/>
    <lineage>
        <taxon>Bacteria</taxon>
        <taxon>Pseudomonadati</taxon>
        <taxon>Bacteroidota</taxon>
        <taxon>Flavobacteriia</taxon>
        <taxon>Flavobacteriales</taxon>
        <taxon>Flavobacteriaceae</taxon>
        <taxon>Flavobacterium</taxon>
    </lineage>
</organism>
<dbReference type="SUPFAM" id="SSF52540">
    <property type="entry name" value="P-loop containing nucleoside triphosphate hydrolases"/>
    <property type="match status" value="1"/>
</dbReference>
<dbReference type="EMBL" id="JBHMEX010000013">
    <property type="protein sequence ID" value="MFB9063338.1"/>
    <property type="molecule type" value="Genomic_DNA"/>
</dbReference>
<evidence type="ECO:0000256" key="3">
    <source>
        <dbReference type="ARBA" id="ARBA00022679"/>
    </source>
</evidence>
<proteinExistence type="inferred from homology"/>
<dbReference type="InterPro" id="IPR050512">
    <property type="entry name" value="Sulf_AdTrans/APS_kinase"/>
</dbReference>
<dbReference type="PANTHER" id="PTHR42700:SF1">
    <property type="entry name" value="SULFATE ADENYLYLTRANSFERASE"/>
    <property type="match status" value="1"/>
</dbReference>
<evidence type="ECO:0000256" key="4">
    <source>
        <dbReference type="ARBA" id="ARBA00022741"/>
    </source>
</evidence>
<dbReference type="Gene3D" id="3.40.50.300">
    <property type="entry name" value="P-loop containing nucleotide triphosphate hydrolases"/>
    <property type="match status" value="1"/>
</dbReference>
<evidence type="ECO:0000313" key="9">
    <source>
        <dbReference type="Proteomes" id="UP001589589"/>
    </source>
</evidence>
<keyword evidence="9" id="KW-1185">Reference proteome</keyword>
<dbReference type="Proteomes" id="UP001589589">
    <property type="component" value="Unassembled WGS sequence"/>
</dbReference>
<name>A0ABV5FIH7_9FLAO</name>
<evidence type="ECO:0000256" key="2">
    <source>
        <dbReference type="ARBA" id="ARBA00012121"/>
    </source>
</evidence>
<evidence type="ECO:0000256" key="1">
    <source>
        <dbReference type="ARBA" id="ARBA00001823"/>
    </source>
</evidence>
<accession>A0ABV5FIH7</accession>
<comment type="catalytic activity">
    <reaction evidence="1 6">
        <text>adenosine 5'-phosphosulfate + ATP = 3'-phosphoadenylyl sulfate + ADP + H(+)</text>
        <dbReference type="Rhea" id="RHEA:24152"/>
        <dbReference type="ChEBI" id="CHEBI:15378"/>
        <dbReference type="ChEBI" id="CHEBI:30616"/>
        <dbReference type="ChEBI" id="CHEBI:58243"/>
        <dbReference type="ChEBI" id="CHEBI:58339"/>
        <dbReference type="ChEBI" id="CHEBI:456216"/>
        <dbReference type="EC" id="2.7.1.25"/>
    </reaction>
</comment>
<dbReference type="InterPro" id="IPR027417">
    <property type="entry name" value="P-loop_NTPase"/>
</dbReference>
<feature type="domain" description="APS kinase" evidence="7">
    <location>
        <begin position="3"/>
        <end position="152"/>
    </location>
</feature>
<dbReference type="EC" id="2.7.1.25" evidence="2 6"/>